<evidence type="ECO:0000256" key="1">
    <source>
        <dbReference type="ARBA" id="ARBA00004917"/>
    </source>
</evidence>
<feature type="binding site" evidence="9">
    <location>
        <begin position="57"/>
        <end position="59"/>
    </location>
    <ligand>
        <name>5-amino-6-(D-ribitylamino)uracil</name>
        <dbReference type="ChEBI" id="CHEBI:15934"/>
    </ligand>
</feature>
<keyword evidence="4 9" id="KW-0686">Riboflavin biosynthesis</keyword>
<feature type="binding site" evidence="9">
    <location>
        <position position="128"/>
    </location>
    <ligand>
        <name>(2S)-2-hydroxy-3-oxobutyl phosphate</name>
        <dbReference type="ChEBI" id="CHEBI:58830"/>
    </ligand>
</feature>
<evidence type="ECO:0000256" key="6">
    <source>
        <dbReference type="ARBA" id="ARBA00048785"/>
    </source>
</evidence>
<dbReference type="GO" id="GO:0000906">
    <property type="term" value="F:6,7-dimethyl-8-ribityllumazine synthase activity"/>
    <property type="evidence" value="ECO:0007669"/>
    <property type="project" value="UniProtKB-UniRule"/>
</dbReference>
<feature type="binding site" evidence="9">
    <location>
        <begin position="86"/>
        <end position="87"/>
    </location>
    <ligand>
        <name>(2S)-2-hydroxy-3-oxobutyl phosphate</name>
        <dbReference type="ChEBI" id="CHEBI:58830"/>
    </ligand>
</feature>
<evidence type="ECO:0000256" key="4">
    <source>
        <dbReference type="ARBA" id="ARBA00022619"/>
    </source>
</evidence>
<feature type="binding site" evidence="9">
    <location>
        <begin position="81"/>
        <end position="83"/>
    </location>
    <ligand>
        <name>5-amino-6-(D-ribitylamino)uracil</name>
        <dbReference type="ChEBI" id="CHEBI:15934"/>
    </ligand>
</feature>
<dbReference type="HAMAP" id="MF_00178">
    <property type="entry name" value="Lumazine_synth"/>
    <property type="match status" value="1"/>
</dbReference>
<dbReference type="FunFam" id="3.40.50.960:FF:000001">
    <property type="entry name" value="6,7-dimethyl-8-ribityllumazine synthase"/>
    <property type="match status" value="1"/>
</dbReference>
<accession>A0A5J6WPU7</accession>
<evidence type="ECO:0000256" key="5">
    <source>
        <dbReference type="ARBA" id="ARBA00022679"/>
    </source>
</evidence>
<evidence type="ECO:0000256" key="7">
    <source>
        <dbReference type="ARBA" id="ARBA00058151"/>
    </source>
</evidence>
<comment type="catalytic activity">
    <reaction evidence="6 9">
        <text>(2S)-2-hydroxy-3-oxobutyl phosphate + 5-amino-6-(D-ribitylamino)uracil = 6,7-dimethyl-8-(1-D-ribityl)lumazine + phosphate + 2 H2O + H(+)</text>
        <dbReference type="Rhea" id="RHEA:26152"/>
        <dbReference type="ChEBI" id="CHEBI:15377"/>
        <dbReference type="ChEBI" id="CHEBI:15378"/>
        <dbReference type="ChEBI" id="CHEBI:15934"/>
        <dbReference type="ChEBI" id="CHEBI:43474"/>
        <dbReference type="ChEBI" id="CHEBI:58201"/>
        <dbReference type="ChEBI" id="CHEBI:58830"/>
        <dbReference type="EC" id="2.5.1.78"/>
    </reaction>
</comment>
<dbReference type="PANTHER" id="PTHR21058">
    <property type="entry name" value="6,7-DIMETHYL-8-RIBITYLLUMAZINE SYNTHASE DMRL SYNTHASE LUMAZINE SYNTHASE"/>
    <property type="match status" value="1"/>
</dbReference>
<dbReference type="OrthoDB" id="9809709at2"/>
<reference evidence="10 11" key="1">
    <citation type="submission" date="2019-09" db="EMBL/GenBank/DDBJ databases">
        <title>Hybrid Assembly of the complete Genome of the Deep-Sea Bacterium Moritella marina from long Nanopore and Illumina reads.</title>
        <authorList>
            <person name="Magin S."/>
            <person name="Georgoulis A."/>
            <person name="Papadimitriou K."/>
            <person name="Iliakis G."/>
            <person name="Vorgias C.E."/>
        </authorList>
    </citation>
    <scope>NUCLEOTIDE SEQUENCE [LARGE SCALE GENOMIC DNA]</scope>
    <source>
        <strain evidence="10 11">MP-1</strain>
    </source>
</reference>
<feature type="binding site" evidence="9">
    <location>
        <position position="114"/>
    </location>
    <ligand>
        <name>5-amino-6-(D-ribitylamino)uracil</name>
        <dbReference type="ChEBI" id="CHEBI:15934"/>
    </ligand>
</feature>
<dbReference type="Gene3D" id="3.40.50.960">
    <property type="entry name" value="Lumazine/riboflavin synthase"/>
    <property type="match status" value="1"/>
</dbReference>
<dbReference type="GO" id="GO:0009349">
    <property type="term" value="C:riboflavin synthase complex"/>
    <property type="evidence" value="ECO:0007669"/>
    <property type="project" value="UniProtKB-UniRule"/>
</dbReference>
<comment type="subunit">
    <text evidence="9">Forms an icosahedral capsid composed of 60 subunits, arranged as a dodecamer of pentamers.</text>
</comment>
<evidence type="ECO:0000256" key="3">
    <source>
        <dbReference type="ARBA" id="ARBA00012664"/>
    </source>
</evidence>
<keyword evidence="5 9" id="KW-0808">Transferase</keyword>
<sequence>MKVIEGNVPAPEAKIAIVISRFNSFINESLLAGAIDSLKRFGQVSEDNITIVRVPGAVELPLVTQRVAATKQFDAIIALGTVIRGGTPHFEFVAGECNKGLAQVAMDYDVPVAFGVLTTDTIEQAIERAGTKAGNKGSEAALSALEMVNVLHQVDVLLEKK</sequence>
<dbReference type="UniPathway" id="UPA00275">
    <property type="reaction ID" value="UER00404"/>
</dbReference>
<dbReference type="GO" id="GO:0009231">
    <property type="term" value="P:riboflavin biosynthetic process"/>
    <property type="evidence" value="ECO:0007669"/>
    <property type="project" value="UniProtKB-UniRule"/>
</dbReference>
<dbReference type="EMBL" id="CP044399">
    <property type="protein sequence ID" value="QFI40173.1"/>
    <property type="molecule type" value="Genomic_DNA"/>
</dbReference>
<dbReference type="NCBIfam" id="NF000812">
    <property type="entry name" value="PRK00061.1-4"/>
    <property type="match status" value="1"/>
</dbReference>
<organism evidence="10 11">
    <name type="scientific">Moritella marina ATCC 15381</name>
    <dbReference type="NCBI Taxonomy" id="1202962"/>
    <lineage>
        <taxon>Bacteria</taxon>
        <taxon>Pseudomonadati</taxon>
        <taxon>Pseudomonadota</taxon>
        <taxon>Gammaproteobacteria</taxon>
        <taxon>Alteromonadales</taxon>
        <taxon>Moritellaceae</taxon>
        <taxon>Moritella</taxon>
    </lineage>
</organism>
<gene>
    <name evidence="10" type="primary">ribE</name>
    <name evidence="9" type="synonym">ribH</name>
    <name evidence="10" type="ORF">FR932_21385</name>
</gene>
<dbReference type="InterPro" id="IPR036467">
    <property type="entry name" value="LS/RS_sf"/>
</dbReference>
<evidence type="ECO:0000256" key="2">
    <source>
        <dbReference type="ARBA" id="ARBA00007424"/>
    </source>
</evidence>
<evidence type="ECO:0000256" key="9">
    <source>
        <dbReference type="HAMAP-Rule" id="MF_00178"/>
    </source>
</evidence>
<proteinExistence type="inferred from homology"/>
<evidence type="ECO:0000313" key="11">
    <source>
        <dbReference type="Proteomes" id="UP000327424"/>
    </source>
</evidence>
<dbReference type="AlphaFoldDB" id="A0A5J6WPU7"/>
<keyword evidence="11" id="KW-1185">Reference proteome</keyword>
<evidence type="ECO:0000313" key="10">
    <source>
        <dbReference type="EMBL" id="QFI40173.1"/>
    </source>
</evidence>
<name>A0A5J6WPU7_MORMI</name>
<dbReference type="SUPFAM" id="SSF52121">
    <property type="entry name" value="Lumazine synthase"/>
    <property type="match status" value="1"/>
</dbReference>
<comment type="pathway">
    <text evidence="1 9">Cofactor biosynthesis; riboflavin biosynthesis; riboflavin from 2-hydroxy-3-oxobutyl phosphate and 5-amino-6-(D-ribitylamino)uracil: step 1/2.</text>
</comment>
<feature type="binding site" evidence="9">
    <location>
        <position position="22"/>
    </location>
    <ligand>
        <name>5-amino-6-(D-ribitylamino)uracil</name>
        <dbReference type="ChEBI" id="CHEBI:15934"/>
    </ligand>
</feature>
<dbReference type="KEGG" id="mmaa:FR932_21385"/>
<feature type="active site" description="Proton donor" evidence="9">
    <location>
        <position position="89"/>
    </location>
</feature>
<dbReference type="GO" id="GO:0005829">
    <property type="term" value="C:cytosol"/>
    <property type="evidence" value="ECO:0007669"/>
    <property type="project" value="TreeGrafter"/>
</dbReference>
<dbReference type="InterPro" id="IPR034964">
    <property type="entry name" value="LS"/>
</dbReference>
<comment type="function">
    <text evidence="7 9">Catalyzes the formation of 6,7-dimethyl-8-ribityllumazine by condensation of 5-amino-6-(D-ribitylamino)uracil with 3,4-dihydroxy-2-butanone 4-phosphate. This is the penultimate step in the biosynthesis of riboflavin.</text>
</comment>
<dbReference type="Pfam" id="PF00885">
    <property type="entry name" value="DMRL_synthase"/>
    <property type="match status" value="1"/>
</dbReference>
<comment type="similarity">
    <text evidence="2 9">Belongs to the DMRL synthase family.</text>
</comment>
<dbReference type="CDD" id="cd09209">
    <property type="entry name" value="Lumazine_synthase-I"/>
    <property type="match status" value="1"/>
</dbReference>
<protein>
    <recommendedName>
        <fullName evidence="8 9">6,7-dimethyl-8-ribityllumazine synthase</fullName>
        <shortName evidence="9">DMRL synthase</shortName>
        <shortName evidence="9">LS</shortName>
        <shortName evidence="9">Lumazine synthase</shortName>
        <ecNumber evidence="3 9">2.5.1.78</ecNumber>
    </recommendedName>
</protein>
<dbReference type="EC" id="2.5.1.78" evidence="3 9"/>
<evidence type="ECO:0000256" key="8">
    <source>
        <dbReference type="ARBA" id="ARBA00072606"/>
    </source>
</evidence>
<dbReference type="Proteomes" id="UP000327424">
    <property type="component" value="Chromosome"/>
</dbReference>
<dbReference type="PANTHER" id="PTHR21058:SF0">
    <property type="entry name" value="6,7-DIMETHYL-8-RIBITYLLUMAZINE SYNTHASE"/>
    <property type="match status" value="1"/>
</dbReference>
<dbReference type="NCBIfam" id="TIGR00114">
    <property type="entry name" value="lumazine-synth"/>
    <property type="match status" value="1"/>
</dbReference>
<dbReference type="RefSeq" id="WP_006031692.1">
    <property type="nucleotide sequence ID" value="NZ_ALOE01000007.1"/>
</dbReference>
<dbReference type="InterPro" id="IPR002180">
    <property type="entry name" value="LS/RS"/>
</dbReference>